<evidence type="ECO:0000256" key="5">
    <source>
        <dbReference type="ARBA" id="ARBA00022801"/>
    </source>
</evidence>
<dbReference type="AlphaFoldDB" id="A0A6L5GUP8"/>
<keyword evidence="7" id="KW-0235">DNA replication</keyword>
<comment type="similarity">
    <text evidence="1 7">Belongs to the SbcD family.</text>
</comment>
<evidence type="ECO:0000256" key="2">
    <source>
        <dbReference type="ARBA" id="ARBA00011322"/>
    </source>
</evidence>
<dbReference type="InterPro" id="IPR004593">
    <property type="entry name" value="SbcD"/>
</dbReference>
<dbReference type="PANTHER" id="PTHR30337:SF0">
    <property type="entry name" value="NUCLEASE SBCCD SUBUNIT D"/>
    <property type="match status" value="1"/>
</dbReference>
<dbReference type="GO" id="GO:0008408">
    <property type="term" value="F:3'-5' exonuclease activity"/>
    <property type="evidence" value="ECO:0007669"/>
    <property type="project" value="InterPro"/>
</dbReference>
<dbReference type="InterPro" id="IPR050535">
    <property type="entry name" value="DNA_Repair-Maintenance_Comp"/>
</dbReference>
<proteinExistence type="inferred from homology"/>
<dbReference type="EMBL" id="VOGB01000005">
    <property type="protein sequence ID" value="MQM73566.1"/>
    <property type="molecule type" value="Genomic_DNA"/>
</dbReference>
<accession>A0A6L5GUP8</accession>
<dbReference type="InterPro" id="IPR026843">
    <property type="entry name" value="SbcD_C"/>
</dbReference>
<comment type="function">
    <text evidence="7">SbcCD cleaves DNA hairpin structures. These structures can inhibit DNA replication and are intermediates in certain DNA recombination reactions. The complex acts as a 3'-&gt;5' double strand exonuclease that can open hairpins. It also has a 5' single-strand endonuclease activity.</text>
</comment>
<comment type="subunit">
    <text evidence="2 7">Heterodimer of SbcC and SbcD.</text>
</comment>
<dbReference type="Pfam" id="PF00149">
    <property type="entry name" value="Metallophos"/>
    <property type="match status" value="1"/>
</dbReference>
<evidence type="ECO:0000256" key="3">
    <source>
        <dbReference type="ARBA" id="ARBA00013365"/>
    </source>
</evidence>
<dbReference type="InterPro" id="IPR029052">
    <property type="entry name" value="Metallo-depent_PP-like"/>
</dbReference>
<evidence type="ECO:0000256" key="6">
    <source>
        <dbReference type="ARBA" id="ARBA00022839"/>
    </source>
</evidence>
<keyword evidence="12" id="KW-1185">Reference proteome</keyword>
<dbReference type="NCBIfam" id="TIGR00619">
    <property type="entry name" value="sbcd"/>
    <property type="match status" value="1"/>
</dbReference>
<dbReference type="Pfam" id="PF12320">
    <property type="entry name" value="SbcD_C"/>
    <property type="match status" value="1"/>
</dbReference>
<evidence type="ECO:0000259" key="9">
    <source>
        <dbReference type="Pfam" id="PF00149"/>
    </source>
</evidence>
<name>A0A6L5GUP8_9FIRM</name>
<dbReference type="CDD" id="cd00840">
    <property type="entry name" value="MPP_Mre11_N"/>
    <property type="match status" value="1"/>
</dbReference>
<keyword evidence="5 7" id="KW-0378">Hydrolase</keyword>
<comment type="caution">
    <text evidence="11">The sequence shown here is derived from an EMBL/GenBank/DDBJ whole genome shotgun (WGS) entry which is preliminary data.</text>
</comment>
<dbReference type="Gene3D" id="3.60.21.10">
    <property type="match status" value="1"/>
</dbReference>
<dbReference type="InterPro" id="IPR041796">
    <property type="entry name" value="Mre11_N"/>
</dbReference>
<evidence type="ECO:0000256" key="8">
    <source>
        <dbReference type="SAM" id="MobiDB-lite"/>
    </source>
</evidence>
<keyword evidence="7" id="KW-0255">Endonuclease</keyword>
<dbReference type="GO" id="GO:0004519">
    <property type="term" value="F:endonuclease activity"/>
    <property type="evidence" value="ECO:0007669"/>
    <property type="project" value="UniProtKB-KW"/>
</dbReference>
<protein>
    <recommendedName>
        <fullName evidence="3 7">Nuclease SbcCD subunit D</fullName>
    </recommendedName>
</protein>
<evidence type="ECO:0000256" key="7">
    <source>
        <dbReference type="RuleBase" id="RU363069"/>
    </source>
</evidence>
<feature type="domain" description="Nuclease SbcCD subunit D C-terminal" evidence="10">
    <location>
        <begin position="276"/>
        <end position="364"/>
    </location>
</feature>
<keyword evidence="6 7" id="KW-0269">Exonuclease</keyword>
<dbReference type="GO" id="GO:0006260">
    <property type="term" value="P:DNA replication"/>
    <property type="evidence" value="ECO:0007669"/>
    <property type="project" value="UniProtKB-KW"/>
</dbReference>
<dbReference type="PANTHER" id="PTHR30337">
    <property type="entry name" value="COMPONENT OF ATP-DEPENDENT DSDNA EXONUCLEASE"/>
    <property type="match status" value="1"/>
</dbReference>
<evidence type="ECO:0000313" key="11">
    <source>
        <dbReference type="EMBL" id="MQM73566.1"/>
    </source>
</evidence>
<sequence length="409" mass="45316">MKILHTGDWHIGRVLDQHPLIDDQRYALQGFLTIVHEVKPDVILIAGDLYDRAIPPREALELVDETLTHLILDDHIPVIVIGGNHDGRSRLDYGSAILARKGLYFRGAYDPEAGPIEITGQGDSVPTAFWAVPFIKPVEYHTAAETESIPDYNGMYADIVAHIRPKMNLDQPNVLISHGLILSAPPTADTLDDSVRPIEIGGIAYASSHLFSDFDYVALGHLHRPQKVGSNRIRYAGSLLKYSFSEVNQKKSAAVVTLDPNRQALPEIELVPIPAKRDLRIISGPFDDLTGLAAYTQENRDDYIKAVLTDKIRVTNPMDGLREVYPNVLEMTYAHSQTVDGTDKQRRIKEHLNDPMTLFSDFYETIRGEVLPEEEAALAKSLFEAAHAESGETQHAAEAAEEGASHASH</sequence>
<dbReference type="SUPFAM" id="SSF56300">
    <property type="entry name" value="Metallo-dependent phosphatases"/>
    <property type="match status" value="1"/>
</dbReference>
<feature type="domain" description="Calcineurin-like phosphoesterase" evidence="9">
    <location>
        <begin position="1"/>
        <end position="225"/>
    </location>
</feature>
<organism evidence="11 12">
    <name type="scientific">Candidatus Pseudoramibacter fermentans</name>
    <dbReference type="NCBI Taxonomy" id="2594427"/>
    <lineage>
        <taxon>Bacteria</taxon>
        <taxon>Bacillati</taxon>
        <taxon>Bacillota</taxon>
        <taxon>Clostridia</taxon>
        <taxon>Eubacteriales</taxon>
        <taxon>Eubacteriaceae</taxon>
        <taxon>Pseudoramibacter</taxon>
    </lineage>
</organism>
<dbReference type="Proteomes" id="UP000473648">
    <property type="component" value="Unassembled WGS sequence"/>
</dbReference>
<dbReference type="InterPro" id="IPR004843">
    <property type="entry name" value="Calcineurin-like_PHP"/>
</dbReference>
<evidence type="ECO:0000313" key="12">
    <source>
        <dbReference type="Proteomes" id="UP000473648"/>
    </source>
</evidence>
<evidence type="ECO:0000256" key="1">
    <source>
        <dbReference type="ARBA" id="ARBA00010555"/>
    </source>
</evidence>
<keyword evidence="4 7" id="KW-0540">Nuclease</keyword>
<dbReference type="GO" id="GO:0006310">
    <property type="term" value="P:DNA recombination"/>
    <property type="evidence" value="ECO:0007669"/>
    <property type="project" value="UniProtKB-KW"/>
</dbReference>
<evidence type="ECO:0000256" key="4">
    <source>
        <dbReference type="ARBA" id="ARBA00022722"/>
    </source>
</evidence>
<reference evidence="11" key="1">
    <citation type="journal article" date="2020" name="Appl. Environ. Microbiol.">
        <title>Medium-Chain Fatty Acid Synthesis by 'Candidatus Weimeria bifida' gen. nov., sp. nov., and 'Candidatus Pseudoramibacter fermentans' sp. nov.</title>
        <authorList>
            <person name="Scarborough M.J."/>
            <person name="Myers K.S."/>
            <person name="Donohue T.J."/>
            <person name="Noguera D.R."/>
        </authorList>
    </citation>
    <scope>NUCLEOTIDE SEQUENCE</scope>
    <source>
        <strain evidence="11">EUB1.1</strain>
    </source>
</reference>
<feature type="region of interest" description="Disordered" evidence="8">
    <location>
        <begin position="388"/>
        <end position="409"/>
    </location>
</feature>
<keyword evidence="7" id="KW-0233">DNA recombination</keyword>
<evidence type="ECO:0000259" key="10">
    <source>
        <dbReference type="Pfam" id="PF12320"/>
    </source>
</evidence>
<gene>
    <name evidence="7" type="primary">sbcD</name>
    <name evidence="11" type="ORF">FRC53_09175</name>
</gene>